<name>A0ABV2F2X7_9BACL</name>
<feature type="transmembrane region" description="Helical" evidence="1">
    <location>
        <begin position="25"/>
        <end position="44"/>
    </location>
</feature>
<proteinExistence type="predicted"/>
<keyword evidence="1" id="KW-0472">Membrane</keyword>
<keyword evidence="3" id="KW-1185">Reference proteome</keyword>
<keyword evidence="1" id="KW-0812">Transmembrane</keyword>
<protein>
    <submittedName>
        <fullName evidence="2">L-asparagine transporter-like permease</fullName>
    </submittedName>
</protein>
<evidence type="ECO:0000313" key="2">
    <source>
        <dbReference type="EMBL" id="MET3546081.1"/>
    </source>
</evidence>
<reference evidence="2 3" key="1">
    <citation type="submission" date="2024-06" db="EMBL/GenBank/DDBJ databases">
        <title>Genomic Encyclopedia of Type Strains, Phase IV (KMG-IV): sequencing the most valuable type-strain genomes for metagenomic binning, comparative biology and taxonomic classification.</title>
        <authorList>
            <person name="Goeker M."/>
        </authorList>
    </citation>
    <scope>NUCLEOTIDE SEQUENCE [LARGE SCALE GENOMIC DNA]</scope>
    <source>
        <strain evidence="2 3">DSM 17253</strain>
    </source>
</reference>
<feature type="transmembrane region" description="Helical" evidence="1">
    <location>
        <begin position="50"/>
        <end position="69"/>
    </location>
</feature>
<evidence type="ECO:0000313" key="3">
    <source>
        <dbReference type="Proteomes" id="UP001549098"/>
    </source>
</evidence>
<organism evidence="2 3">
    <name type="scientific">Paenibacillus favisporus</name>
    <dbReference type="NCBI Taxonomy" id="221028"/>
    <lineage>
        <taxon>Bacteria</taxon>
        <taxon>Bacillati</taxon>
        <taxon>Bacillota</taxon>
        <taxon>Bacilli</taxon>
        <taxon>Bacillales</taxon>
        <taxon>Paenibacillaceae</taxon>
        <taxon>Paenibacillus</taxon>
    </lineage>
</organism>
<gene>
    <name evidence="2" type="ORF">ABID47_002697</name>
</gene>
<sequence>MIWQKACENIYKEEPVFKNRHWKKYLILLVITLPVFIVFIFMLPHDKRPIALGICPSIFWILYYSWIAVENRKKRDRTNI</sequence>
<dbReference type="EMBL" id="JBEPLV010000003">
    <property type="protein sequence ID" value="MET3546081.1"/>
    <property type="molecule type" value="Genomic_DNA"/>
</dbReference>
<accession>A0ABV2F2X7</accession>
<evidence type="ECO:0000256" key="1">
    <source>
        <dbReference type="SAM" id="Phobius"/>
    </source>
</evidence>
<dbReference type="Proteomes" id="UP001549098">
    <property type="component" value="Unassembled WGS sequence"/>
</dbReference>
<keyword evidence="1" id="KW-1133">Transmembrane helix</keyword>
<comment type="caution">
    <text evidence="2">The sequence shown here is derived from an EMBL/GenBank/DDBJ whole genome shotgun (WGS) entry which is preliminary data.</text>
</comment>